<dbReference type="EMBL" id="CP071872">
    <property type="protein sequence ID" value="UNM13044.1"/>
    <property type="molecule type" value="Genomic_DNA"/>
</dbReference>
<dbReference type="RefSeq" id="WP_242331762.1">
    <property type="nucleotide sequence ID" value="NZ_CP071872.1"/>
</dbReference>
<name>A0ABY3WNJ9_9ACTN</name>
<proteinExistence type="predicted"/>
<evidence type="ECO:0000313" key="2">
    <source>
        <dbReference type="Proteomes" id="UP000828924"/>
    </source>
</evidence>
<keyword evidence="2" id="KW-1185">Reference proteome</keyword>
<evidence type="ECO:0000313" key="1">
    <source>
        <dbReference type="EMBL" id="UNM13044.1"/>
    </source>
</evidence>
<gene>
    <name evidence="1" type="ORF">J4032_17405</name>
</gene>
<reference evidence="1 2" key="1">
    <citation type="submission" date="2021-03" db="EMBL/GenBank/DDBJ databases">
        <title>Complete genome of Streptomyces formicae strain 1H-GS9 (DSM 100524).</title>
        <authorList>
            <person name="Atanasov K.E."/>
            <person name="Altabella T."/>
            <person name="Ferrer A."/>
        </authorList>
    </citation>
    <scope>NUCLEOTIDE SEQUENCE [LARGE SCALE GENOMIC DNA]</scope>
    <source>
        <strain evidence="1 2">1H-GS9</strain>
    </source>
</reference>
<dbReference type="Proteomes" id="UP000828924">
    <property type="component" value="Chromosome"/>
</dbReference>
<sequence length="55" mass="5531">MAEIVGATLRRDPVSGSAVGIVVAESVDRDHAGELARRAAPNLGDAVEVTGDSGD</sequence>
<accession>A0ABY3WNJ9</accession>
<organism evidence="1 2">
    <name type="scientific">Streptomyces formicae</name>
    <dbReference type="NCBI Taxonomy" id="1616117"/>
    <lineage>
        <taxon>Bacteria</taxon>
        <taxon>Bacillati</taxon>
        <taxon>Actinomycetota</taxon>
        <taxon>Actinomycetes</taxon>
        <taxon>Kitasatosporales</taxon>
        <taxon>Streptomycetaceae</taxon>
        <taxon>Streptomyces</taxon>
    </lineage>
</organism>
<protein>
    <submittedName>
        <fullName evidence="1">Uncharacterized protein</fullName>
    </submittedName>
</protein>